<feature type="transmembrane region" description="Helical" evidence="2">
    <location>
        <begin position="254"/>
        <end position="275"/>
    </location>
</feature>
<dbReference type="Gene3D" id="3.30.450.40">
    <property type="match status" value="1"/>
</dbReference>
<keyword evidence="2" id="KW-1133">Transmembrane helix</keyword>
<dbReference type="InterPro" id="IPR029787">
    <property type="entry name" value="Nucleotide_cyclase"/>
</dbReference>
<dbReference type="InterPro" id="IPR001054">
    <property type="entry name" value="A/G_cyclase"/>
</dbReference>
<name>A0ABV5TTD9_9ACTN</name>
<dbReference type="EMBL" id="JBHMBS010000027">
    <property type="protein sequence ID" value="MFB9680853.1"/>
    <property type="molecule type" value="Genomic_DNA"/>
</dbReference>
<feature type="transmembrane region" description="Helical" evidence="2">
    <location>
        <begin position="204"/>
        <end position="220"/>
    </location>
</feature>
<dbReference type="SUPFAM" id="SSF55781">
    <property type="entry name" value="GAF domain-like"/>
    <property type="match status" value="1"/>
</dbReference>
<feature type="domain" description="Guanylate cyclase" evidence="3">
    <location>
        <begin position="509"/>
        <end position="637"/>
    </location>
</feature>
<dbReference type="SMART" id="SM00044">
    <property type="entry name" value="CYCc"/>
    <property type="match status" value="1"/>
</dbReference>
<proteinExistence type="inferred from homology"/>
<dbReference type="RefSeq" id="WP_386161923.1">
    <property type="nucleotide sequence ID" value="NZ_JBHMBS010000027.1"/>
</dbReference>
<dbReference type="SUPFAM" id="SSF55073">
    <property type="entry name" value="Nucleotide cyclase"/>
    <property type="match status" value="1"/>
</dbReference>
<feature type="transmembrane region" description="Helical" evidence="2">
    <location>
        <begin position="161"/>
        <end position="184"/>
    </location>
</feature>
<sequence>MPTINPTDAVAEDRARREPYLPPATQPIRTVVWVLHLAMPLLGLWLLLAEPDLNIVLQDNPSHFWLIITVAGINLVLGLMVGEASARRADARLLLVSLVFLSGAGSFLVHGLTTPGIILDRTSYGFDLSHPVGLLVASVFAFASALPLGERAAEAVLRNQVWLRGGLAALITLWGVVCLVPGLTSLSGSPPNGPQGVGLGGLEWIGVALFAAASAMMFQLHRRRPAVVLISLVTAYALLAEALVAGLSHRNWHLSWWLWHVLLTTAFVFVAYSAYLQFRREGTSAGLFDSVALSATVRRIRADYEAALEELVGHLRRREESRVPIANRLAGKFGLTDSQVAVLDRAGEALANERELSDRLAALADIGRQARVGLPEKEMLAQGLDRVRQAYGDVRIKLVDNGRVTVSSREYGQRDFPENRPIRLEGKLLHPLMVKGRLAGALEVPIGRTPQDEALAATLAGQMSISLENARLYSELETLFRQYMSPDVAQSLLADPQTAALGGELVELTALFADLKGFTSFSERVAPGEIVEMLNRYHTAAVPIVLGNGGTIVQFVGDALLALFNAPARQEDHALAAVRAGLAMQEAAEEIAAGMPGYPRFRIGINTGEALVGNIGSPELRGFNAMGDCVNVAARLEGIAEPGSVVIGQTTLDLIGPQAETRSLGPLNLKGREQPVHAYVLSGLS</sequence>
<protein>
    <submittedName>
        <fullName evidence="4">Adenylate/guanylate cyclase domain-containing protein</fullName>
    </submittedName>
</protein>
<comment type="caution">
    <text evidence="4">The sequence shown here is derived from an EMBL/GenBank/DDBJ whole genome shotgun (WGS) entry which is preliminary data.</text>
</comment>
<dbReference type="Proteomes" id="UP001589610">
    <property type="component" value="Unassembled WGS sequence"/>
</dbReference>
<feature type="transmembrane region" description="Helical" evidence="2">
    <location>
        <begin position="132"/>
        <end position="149"/>
    </location>
</feature>
<dbReference type="PANTHER" id="PTHR43081:SF1">
    <property type="entry name" value="ADENYLATE CYCLASE, TERMINAL-DIFFERENTIATION SPECIFIC"/>
    <property type="match status" value="1"/>
</dbReference>
<organism evidence="4 5">
    <name type="scientific">Streptosporangium vulgare</name>
    <dbReference type="NCBI Taxonomy" id="46190"/>
    <lineage>
        <taxon>Bacteria</taxon>
        <taxon>Bacillati</taxon>
        <taxon>Actinomycetota</taxon>
        <taxon>Actinomycetes</taxon>
        <taxon>Streptosporangiales</taxon>
        <taxon>Streptosporangiaceae</taxon>
        <taxon>Streptosporangium</taxon>
    </lineage>
</organism>
<gene>
    <name evidence="4" type="ORF">ACFFRH_35720</name>
</gene>
<dbReference type="PANTHER" id="PTHR43081">
    <property type="entry name" value="ADENYLATE CYCLASE, TERMINAL-DIFFERENTIATION SPECIFIC-RELATED"/>
    <property type="match status" value="1"/>
</dbReference>
<dbReference type="Pfam" id="PF00211">
    <property type="entry name" value="Guanylate_cyc"/>
    <property type="match status" value="1"/>
</dbReference>
<dbReference type="Gene3D" id="3.30.70.1230">
    <property type="entry name" value="Nucleotide cyclase"/>
    <property type="match status" value="1"/>
</dbReference>
<feature type="transmembrane region" description="Helical" evidence="2">
    <location>
        <begin position="30"/>
        <end position="48"/>
    </location>
</feature>
<feature type="transmembrane region" description="Helical" evidence="2">
    <location>
        <begin position="63"/>
        <end position="81"/>
    </location>
</feature>
<dbReference type="InterPro" id="IPR050697">
    <property type="entry name" value="Adenylyl/Guanylyl_Cyclase_3/4"/>
</dbReference>
<evidence type="ECO:0000256" key="1">
    <source>
        <dbReference type="ARBA" id="ARBA00005381"/>
    </source>
</evidence>
<evidence type="ECO:0000256" key="2">
    <source>
        <dbReference type="SAM" id="Phobius"/>
    </source>
</evidence>
<comment type="similarity">
    <text evidence="1">Belongs to the adenylyl cyclase class-3 family.</text>
</comment>
<evidence type="ECO:0000313" key="4">
    <source>
        <dbReference type="EMBL" id="MFB9680853.1"/>
    </source>
</evidence>
<dbReference type="InterPro" id="IPR029016">
    <property type="entry name" value="GAF-like_dom_sf"/>
</dbReference>
<keyword evidence="2" id="KW-0472">Membrane</keyword>
<keyword evidence="5" id="KW-1185">Reference proteome</keyword>
<feature type="transmembrane region" description="Helical" evidence="2">
    <location>
        <begin position="227"/>
        <end position="248"/>
    </location>
</feature>
<feature type="transmembrane region" description="Helical" evidence="2">
    <location>
        <begin position="93"/>
        <end position="112"/>
    </location>
</feature>
<keyword evidence="2" id="KW-0812">Transmembrane</keyword>
<dbReference type="CDD" id="cd07302">
    <property type="entry name" value="CHD"/>
    <property type="match status" value="1"/>
</dbReference>
<evidence type="ECO:0000313" key="5">
    <source>
        <dbReference type="Proteomes" id="UP001589610"/>
    </source>
</evidence>
<evidence type="ECO:0000259" key="3">
    <source>
        <dbReference type="PROSITE" id="PS50125"/>
    </source>
</evidence>
<reference evidence="4 5" key="1">
    <citation type="submission" date="2024-09" db="EMBL/GenBank/DDBJ databases">
        <authorList>
            <person name="Sun Q."/>
            <person name="Mori K."/>
        </authorList>
    </citation>
    <scope>NUCLEOTIDE SEQUENCE [LARGE SCALE GENOMIC DNA]</scope>
    <source>
        <strain evidence="4 5">JCM 3028</strain>
    </source>
</reference>
<dbReference type="PROSITE" id="PS50125">
    <property type="entry name" value="GUANYLATE_CYCLASE_2"/>
    <property type="match status" value="1"/>
</dbReference>
<accession>A0ABV5TTD9</accession>